<evidence type="ECO:0000256" key="5">
    <source>
        <dbReference type="ARBA" id="ARBA00023136"/>
    </source>
</evidence>
<evidence type="ECO:0000256" key="1">
    <source>
        <dbReference type="ARBA" id="ARBA00004533"/>
    </source>
</evidence>
<organism evidence="7 8">
    <name type="scientific">Luteococcus sanguinis</name>
    <dbReference type="NCBI Taxonomy" id="174038"/>
    <lineage>
        <taxon>Bacteria</taxon>
        <taxon>Bacillati</taxon>
        <taxon>Actinomycetota</taxon>
        <taxon>Actinomycetes</taxon>
        <taxon>Propionibacteriales</taxon>
        <taxon>Propionibacteriaceae</taxon>
        <taxon>Luteococcus</taxon>
    </lineage>
</organism>
<comment type="subcellular location">
    <subcellularLocation>
        <location evidence="1">Cell inner membrane</location>
    </subcellularLocation>
</comment>
<dbReference type="InterPro" id="IPR004960">
    <property type="entry name" value="LipA_acyltrans"/>
</dbReference>
<sequence>MDLLPLARRVPRRLWTRALVPISWVFAARPPKGIRRWQRNAARATGVEPTPAQTRAAIASWARNLMESIQLHDVTPEEALERVRVDRERAEWLRAQVQARGAVVALPHQGSWDLSGAWACAYGMPVHTVAERLSPADYEVFCAERAAVGMTLYAHDDRRAVQKLEQAAQQHTAVCLVTDRAIARHGTVVDWPTPNGPEKVRIPVGSALIAQRAGVPLVPATSTFTPDGIHLVIGGEIEVGPGEDGIVAANQQLANWFSAQVQSEVTDWHMLQRFFDLVHEARGEEATA</sequence>
<dbReference type="Pfam" id="PF03279">
    <property type="entry name" value="Lip_A_acyltrans"/>
    <property type="match status" value="1"/>
</dbReference>
<dbReference type="Proteomes" id="UP001596266">
    <property type="component" value="Unassembled WGS sequence"/>
</dbReference>
<dbReference type="PANTHER" id="PTHR30606:SF10">
    <property type="entry name" value="PHOSPHATIDYLINOSITOL MANNOSIDE ACYLTRANSFERASE"/>
    <property type="match status" value="1"/>
</dbReference>
<dbReference type="RefSeq" id="WP_343884837.1">
    <property type="nucleotide sequence ID" value="NZ_BAAAKI010000003.1"/>
</dbReference>
<name>A0ABW1X2V4_9ACTN</name>
<keyword evidence="6" id="KW-0012">Acyltransferase</keyword>
<dbReference type="PANTHER" id="PTHR30606">
    <property type="entry name" value="LIPID A BIOSYNTHESIS LAUROYL ACYLTRANSFERASE"/>
    <property type="match status" value="1"/>
</dbReference>
<evidence type="ECO:0000256" key="3">
    <source>
        <dbReference type="ARBA" id="ARBA00022519"/>
    </source>
</evidence>
<accession>A0ABW1X2V4</accession>
<evidence type="ECO:0000256" key="4">
    <source>
        <dbReference type="ARBA" id="ARBA00022679"/>
    </source>
</evidence>
<reference evidence="8" key="1">
    <citation type="journal article" date="2019" name="Int. J. Syst. Evol. Microbiol.">
        <title>The Global Catalogue of Microorganisms (GCM) 10K type strain sequencing project: providing services to taxonomists for standard genome sequencing and annotation.</title>
        <authorList>
            <consortium name="The Broad Institute Genomics Platform"/>
            <consortium name="The Broad Institute Genome Sequencing Center for Infectious Disease"/>
            <person name="Wu L."/>
            <person name="Ma J."/>
        </authorList>
    </citation>
    <scope>NUCLEOTIDE SEQUENCE [LARGE SCALE GENOMIC DNA]</scope>
    <source>
        <strain evidence="8">CGMCC 1.15277</strain>
    </source>
</reference>
<proteinExistence type="predicted"/>
<dbReference type="EMBL" id="JBHSUA010000018">
    <property type="protein sequence ID" value="MFC6396963.1"/>
    <property type="molecule type" value="Genomic_DNA"/>
</dbReference>
<evidence type="ECO:0000313" key="7">
    <source>
        <dbReference type="EMBL" id="MFC6396963.1"/>
    </source>
</evidence>
<evidence type="ECO:0000256" key="2">
    <source>
        <dbReference type="ARBA" id="ARBA00022475"/>
    </source>
</evidence>
<comment type="caution">
    <text evidence="7">The sequence shown here is derived from an EMBL/GenBank/DDBJ whole genome shotgun (WGS) entry which is preliminary data.</text>
</comment>
<keyword evidence="4" id="KW-0808">Transferase</keyword>
<evidence type="ECO:0008006" key="9">
    <source>
        <dbReference type="Google" id="ProtNLM"/>
    </source>
</evidence>
<evidence type="ECO:0000313" key="8">
    <source>
        <dbReference type="Proteomes" id="UP001596266"/>
    </source>
</evidence>
<evidence type="ECO:0000256" key="6">
    <source>
        <dbReference type="ARBA" id="ARBA00023315"/>
    </source>
</evidence>
<keyword evidence="8" id="KW-1185">Reference proteome</keyword>
<keyword evidence="3" id="KW-0997">Cell inner membrane</keyword>
<protein>
    <recommendedName>
        <fullName evidence="9">Phosphatidylinositol mannoside acyltransferase</fullName>
    </recommendedName>
</protein>
<gene>
    <name evidence="7" type="ORF">ACFP57_08205</name>
</gene>
<keyword evidence="2" id="KW-1003">Cell membrane</keyword>
<keyword evidence="5" id="KW-0472">Membrane</keyword>